<evidence type="ECO:0000313" key="9">
    <source>
        <dbReference type="Proteomes" id="UP000054359"/>
    </source>
</evidence>
<dbReference type="GO" id="GO:0042246">
    <property type="term" value="P:tissue regeneration"/>
    <property type="evidence" value="ECO:0007669"/>
    <property type="project" value="InterPro"/>
</dbReference>
<evidence type="ECO:0000313" key="8">
    <source>
        <dbReference type="EMBL" id="KFM71058.1"/>
    </source>
</evidence>
<evidence type="ECO:0000256" key="1">
    <source>
        <dbReference type="ARBA" id="ARBA00004141"/>
    </source>
</evidence>
<dbReference type="AlphaFoldDB" id="A0A087U119"/>
<evidence type="ECO:0000256" key="6">
    <source>
        <dbReference type="ARBA" id="ARBA00023136"/>
    </source>
</evidence>
<evidence type="ECO:0000256" key="3">
    <source>
        <dbReference type="ARBA" id="ARBA00022692"/>
    </source>
</evidence>
<dbReference type="Pfam" id="PF04923">
    <property type="entry name" value="Ninjurin"/>
    <property type="match status" value="1"/>
</dbReference>
<organism evidence="8 9">
    <name type="scientific">Stegodyphus mimosarum</name>
    <name type="common">African social velvet spider</name>
    <dbReference type="NCBI Taxonomy" id="407821"/>
    <lineage>
        <taxon>Eukaryota</taxon>
        <taxon>Metazoa</taxon>
        <taxon>Ecdysozoa</taxon>
        <taxon>Arthropoda</taxon>
        <taxon>Chelicerata</taxon>
        <taxon>Arachnida</taxon>
        <taxon>Araneae</taxon>
        <taxon>Araneomorphae</taxon>
        <taxon>Entelegynae</taxon>
        <taxon>Eresoidea</taxon>
        <taxon>Eresidae</taxon>
        <taxon>Stegodyphus</taxon>
    </lineage>
</organism>
<dbReference type="PANTHER" id="PTHR12316">
    <property type="entry name" value="NINJURIN-RELATED"/>
    <property type="match status" value="1"/>
</dbReference>
<comment type="subcellular location">
    <subcellularLocation>
        <location evidence="1">Membrane</location>
        <topology evidence="1">Multi-pass membrane protein</topology>
    </subcellularLocation>
</comment>
<dbReference type="OMA" id="NDAAVWI"/>
<reference evidence="8 9" key="1">
    <citation type="submission" date="2013-11" db="EMBL/GenBank/DDBJ databases">
        <title>Genome sequencing of Stegodyphus mimosarum.</title>
        <authorList>
            <person name="Bechsgaard J."/>
        </authorList>
    </citation>
    <scope>NUCLEOTIDE SEQUENCE [LARGE SCALE GENOMIC DNA]</scope>
</reference>
<keyword evidence="4" id="KW-0130">Cell adhesion</keyword>
<evidence type="ECO:0000256" key="2">
    <source>
        <dbReference type="ARBA" id="ARBA00008141"/>
    </source>
</evidence>
<dbReference type="Proteomes" id="UP000054359">
    <property type="component" value="Unassembled WGS sequence"/>
</dbReference>
<gene>
    <name evidence="8" type="ORF">X975_07648</name>
</gene>
<feature type="transmembrane region" description="Helical" evidence="7">
    <location>
        <begin position="76"/>
        <end position="100"/>
    </location>
</feature>
<dbReference type="PANTHER" id="PTHR12316:SF17">
    <property type="entry name" value="NINJURIN C, ISOFORM D"/>
    <property type="match status" value="1"/>
</dbReference>
<evidence type="ECO:0000256" key="4">
    <source>
        <dbReference type="ARBA" id="ARBA00022889"/>
    </source>
</evidence>
<keyword evidence="5 7" id="KW-1133">Transmembrane helix</keyword>
<proteinExistence type="inferred from homology"/>
<evidence type="ECO:0000256" key="5">
    <source>
        <dbReference type="ARBA" id="ARBA00022989"/>
    </source>
</evidence>
<dbReference type="OrthoDB" id="6114058at2759"/>
<evidence type="ECO:0000256" key="7">
    <source>
        <dbReference type="SAM" id="Phobius"/>
    </source>
</evidence>
<accession>A0A087U119</accession>
<dbReference type="InterPro" id="IPR007007">
    <property type="entry name" value="Ninjurin"/>
</dbReference>
<dbReference type="EMBL" id="KK117649">
    <property type="protein sequence ID" value="KFM71058.1"/>
    <property type="molecule type" value="Genomic_DNA"/>
</dbReference>
<dbReference type="GO" id="GO:0016020">
    <property type="term" value="C:membrane"/>
    <property type="evidence" value="ECO:0007669"/>
    <property type="project" value="UniProtKB-SubCell"/>
</dbReference>
<feature type="non-terminal residue" evidence="8">
    <location>
        <position position="172"/>
    </location>
</feature>
<keyword evidence="6 7" id="KW-0472">Membrane</keyword>
<feature type="transmembrane region" description="Helical" evidence="7">
    <location>
        <begin position="121"/>
        <end position="141"/>
    </location>
</feature>
<keyword evidence="3 7" id="KW-0812">Transmembrane</keyword>
<keyword evidence="9" id="KW-1185">Reference proteome</keyword>
<comment type="similarity">
    <text evidence="2">Belongs to the ninjurin family.</text>
</comment>
<dbReference type="GO" id="GO:0007155">
    <property type="term" value="P:cell adhesion"/>
    <property type="evidence" value="ECO:0007669"/>
    <property type="project" value="UniProtKB-KW"/>
</dbReference>
<protein>
    <submittedName>
        <fullName evidence="8">Ninjurin-1</fullName>
    </submittedName>
</protein>
<sequence>MAQNRSIVVTPRGGGIAFVKAPGGEPAAKGSQTGVLDANVYATKKTIAQGLLDVALLTANASQLKYLLQVGKEHEFYYVMMTLISLSIILQMCLGSVLILKGHCDINEASQQARAEKLNDAAVWIVFASTVVHAFLSVFHINPPEQLSFSAYYTNSTSPTTINPTEDYDAES</sequence>
<name>A0A087U119_STEMI</name>